<dbReference type="Gene3D" id="3.40.50.720">
    <property type="entry name" value="NAD(P)-binding Rossmann-like Domain"/>
    <property type="match status" value="1"/>
</dbReference>
<accession>A0AA39G2V1</accession>
<dbReference type="PANTHER" id="PTHR24322:SF736">
    <property type="entry name" value="RETINOL DEHYDROGENASE 10"/>
    <property type="match status" value="1"/>
</dbReference>
<evidence type="ECO:0000256" key="2">
    <source>
        <dbReference type="ARBA" id="ARBA00023002"/>
    </source>
</evidence>
<dbReference type="AlphaFoldDB" id="A0AA39G2V1"/>
<comment type="similarity">
    <text evidence="1">Belongs to the short-chain dehydrogenases/reductases (SDR) family.</text>
</comment>
<dbReference type="Proteomes" id="UP001168972">
    <property type="component" value="Unassembled WGS sequence"/>
</dbReference>
<dbReference type="EMBL" id="JAQQBR010000003">
    <property type="protein sequence ID" value="KAK0180509.1"/>
    <property type="molecule type" value="Genomic_DNA"/>
</dbReference>
<evidence type="ECO:0000256" key="1">
    <source>
        <dbReference type="ARBA" id="ARBA00006484"/>
    </source>
</evidence>
<dbReference type="InterPro" id="IPR036291">
    <property type="entry name" value="NAD(P)-bd_dom_sf"/>
</dbReference>
<feature type="transmembrane region" description="Helical" evidence="3">
    <location>
        <begin position="20"/>
        <end position="45"/>
    </location>
</feature>
<keyword evidence="5" id="KW-1185">Reference proteome</keyword>
<dbReference type="PANTHER" id="PTHR24322">
    <property type="entry name" value="PKSB"/>
    <property type="match status" value="1"/>
</dbReference>
<name>A0AA39G2V1_MICHY</name>
<comment type="caution">
    <text evidence="4">The sequence shown here is derived from an EMBL/GenBank/DDBJ whole genome shotgun (WGS) entry which is preliminary data.</text>
</comment>
<keyword evidence="2" id="KW-0560">Oxidoreductase</keyword>
<evidence type="ECO:0000256" key="3">
    <source>
        <dbReference type="SAM" id="Phobius"/>
    </source>
</evidence>
<dbReference type="Pfam" id="PF00106">
    <property type="entry name" value="adh_short"/>
    <property type="match status" value="2"/>
</dbReference>
<dbReference type="PRINTS" id="PR00081">
    <property type="entry name" value="GDHRDH"/>
</dbReference>
<keyword evidence="3" id="KW-1133">Transmembrane helix</keyword>
<dbReference type="SUPFAM" id="SSF51735">
    <property type="entry name" value="NAD(P)-binding Rossmann-fold domains"/>
    <property type="match status" value="1"/>
</dbReference>
<evidence type="ECO:0000313" key="5">
    <source>
        <dbReference type="Proteomes" id="UP001168972"/>
    </source>
</evidence>
<evidence type="ECO:0000313" key="4">
    <source>
        <dbReference type="EMBL" id="KAK0180509.1"/>
    </source>
</evidence>
<organism evidence="4 5">
    <name type="scientific">Microctonus hyperodae</name>
    <name type="common">Parasitoid wasp</name>
    <dbReference type="NCBI Taxonomy" id="165561"/>
    <lineage>
        <taxon>Eukaryota</taxon>
        <taxon>Metazoa</taxon>
        <taxon>Ecdysozoa</taxon>
        <taxon>Arthropoda</taxon>
        <taxon>Hexapoda</taxon>
        <taxon>Insecta</taxon>
        <taxon>Pterygota</taxon>
        <taxon>Neoptera</taxon>
        <taxon>Endopterygota</taxon>
        <taxon>Hymenoptera</taxon>
        <taxon>Apocrita</taxon>
        <taxon>Ichneumonoidea</taxon>
        <taxon>Braconidae</taxon>
        <taxon>Euphorinae</taxon>
        <taxon>Microctonus</taxon>
    </lineage>
</organism>
<keyword evidence="3" id="KW-0472">Membrane</keyword>
<dbReference type="InterPro" id="IPR002347">
    <property type="entry name" value="SDR_fam"/>
</dbReference>
<reference evidence="4" key="2">
    <citation type="submission" date="2023-03" db="EMBL/GenBank/DDBJ databases">
        <authorList>
            <person name="Inwood S.N."/>
            <person name="Skelly J.G."/>
            <person name="Guhlin J."/>
            <person name="Harrop T.W.R."/>
            <person name="Goldson S.G."/>
            <person name="Dearden P.K."/>
        </authorList>
    </citation>
    <scope>NUCLEOTIDE SEQUENCE</scope>
    <source>
        <strain evidence="4">Lincoln</strain>
        <tissue evidence="4">Whole body</tissue>
    </source>
</reference>
<proteinExistence type="inferred from homology"/>
<gene>
    <name evidence="4" type="ORF">PV327_006141</name>
</gene>
<keyword evidence="3" id="KW-0812">Transmembrane</keyword>
<protein>
    <submittedName>
        <fullName evidence="4">Uncharacterized protein</fullName>
    </submittedName>
</protein>
<reference evidence="4" key="1">
    <citation type="journal article" date="2023" name="bioRxiv">
        <title>Scaffold-level genome assemblies of two parasitoid biocontrol wasps reveal the parthenogenesis mechanism and an associated novel virus.</title>
        <authorList>
            <person name="Inwood S."/>
            <person name="Skelly J."/>
            <person name="Guhlin J."/>
            <person name="Harrop T."/>
            <person name="Goldson S."/>
            <person name="Dearden P."/>
        </authorList>
    </citation>
    <scope>NUCLEOTIDE SEQUENCE</scope>
    <source>
        <strain evidence="4">Lincoln</strain>
        <tissue evidence="4">Whole body</tissue>
    </source>
</reference>
<sequence>MIPLSEQIHINSRMGNITLSAWVSLLAEFIIGIVLSVIIFILRLIKSTLSKPPRDLTGAVVLVTGATSSLGRCLAEEFARSGCTIICVDNDLELVRKIACELNRNYSTTIRSVGSTHRKQDITELKAKICGYQCDLTDRKAISTFAHKFKKEIGSVIDVLITCTGNSGQDIFDTVNTTLMSHYWTILAFLPSMIQQQRAHIIGVTPTVSIDDAFMGTRAAIAGLMESLCEEFGSRNNQLNFITVAQKTGLRLMKKSEQKVARDVVQAVRSGQGYLSTRWW</sequence>
<dbReference type="GO" id="GO:0016616">
    <property type="term" value="F:oxidoreductase activity, acting on the CH-OH group of donors, NAD or NADP as acceptor"/>
    <property type="evidence" value="ECO:0007669"/>
    <property type="project" value="TreeGrafter"/>
</dbReference>